<dbReference type="Pfam" id="PF13517">
    <property type="entry name" value="FG-GAP_3"/>
    <property type="match status" value="7"/>
</dbReference>
<keyword evidence="2" id="KW-1133">Transmembrane helix</keyword>
<keyword evidence="2" id="KW-0472">Membrane</keyword>
<accession>A0A814UJK7</accession>
<dbReference type="Gene3D" id="2.30.30.100">
    <property type="match status" value="4"/>
</dbReference>
<keyword evidence="1" id="KW-0732">Signal</keyword>
<evidence type="ECO:0008006" key="5">
    <source>
        <dbReference type="Google" id="ProtNLM"/>
    </source>
</evidence>
<dbReference type="AlphaFoldDB" id="A0A814UJK7"/>
<dbReference type="PANTHER" id="PTHR46580:SF4">
    <property type="entry name" value="ATP_GTP-BINDING PROTEIN"/>
    <property type="match status" value="1"/>
</dbReference>
<reference evidence="3" key="1">
    <citation type="submission" date="2021-02" db="EMBL/GenBank/DDBJ databases">
        <authorList>
            <person name="Nowell W R."/>
        </authorList>
    </citation>
    <scope>NUCLEOTIDE SEQUENCE</scope>
</reference>
<gene>
    <name evidence="3" type="ORF">XAT740_LOCUS22247</name>
</gene>
<keyword evidence="2" id="KW-0812">Transmembrane</keyword>
<protein>
    <recommendedName>
        <fullName evidence="5">VCBS repeat-containing protein</fullName>
    </recommendedName>
</protein>
<name>A0A814UJK7_ADIRI</name>
<evidence type="ECO:0000313" key="4">
    <source>
        <dbReference type="Proteomes" id="UP000663828"/>
    </source>
</evidence>
<comment type="caution">
    <text evidence="3">The sequence shown here is derived from an EMBL/GenBank/DDBJ whole genome shotgun (WGS) entry which is preliminary data.</text>
</comment>
<organism evidence="3 4">
    <name type="scientific">Adineta ricciae</name>
    <name type="common">Rotifer</name>
    <dbReference type="NCBI Taxonomy" id="249248"/>
    <lineage>
        <taxon>Eukaryota</taxon>
        <taxon>Metazoa</taxon>
        <taxon>Spiralia</taxon>
        <taxon>Gnathifera</taxon>
        <taxon>Rotifera</taxon>
        <taxon>Eurotatoria</taxon>
        <taxon>Bdelloidea</taxon>
        <taxon>Adinetida</taxon>
        <taxon>Adinetidae</taxon>
        <taxon>Adineta</taxon>
    </lineage>
</organism>
<evidence type="ECO:0000313" key="3">
    <source>
        <dbReference type="EMBL" id="CAF1174947.1"/>
    </source>
</evidence>
<dbReference type="Proteomes" id="UP000663828">
    <property type="component" value="Unassembled WGS sequence"/>
</dbReference>
<dbReference type="InterPro" id="IPR028994">
    <property type="entry name" value="Integrin_alpha_N"/>
</dbReference>
<evidence type="ECO:0000256" key="2">
    <source>
        <dbReference type="SAM" id="Phobius"/>
    </source>
</evidence>
<keyword evidence="4" id="KW-1185">Reference proteome</keyword>
<sequence>MENINPDTDENTPETDDISISASPKLTKISRSIQFSSLFAIFTSISIIISTLVVYYNAPKPEVALCQMNFKRLTEPIIEYNYGPRGVALADFDGDKLIDMVVVNRLVDNIAIYKGDGTGYFTKQIQYSTDIHSKPYMVAIGDFNKDLHIDIAVANFAGNNVGIFLNLGNGLFANQLKYSIGSSHPIFLVIEDLNNDTYLDIITANYGTHSIGILYGYGDKEFMNPLIYSTGYDSYPSSLVVGDIDNDMHLDIIVANYGTDTIGIFFGMNKKFSDQMIISMGHGSHPLSIAAADFNNDQFLDIAVANSGTNTIIILLNNGNKTFNISTAYKFDNNSSPYCIGTNHVNQDNLFDLIITNKGINNIVVLLGKNDGTFILSRTYSTGSTSSISFAMSDINKDNRIDIVTVNNDTGSLDIMIGKFEGFYMSTSYSIDLNLTDAITCDLNNDNHLDMIMSDYDSDKISIYLRDEYGFIVSKLSYVVGGYSSKLAVADLNNDHFMDVVVLSLLWPESYVSTLLGLGNGSLSFVSIYKVGNDSTNLVVIDINNDNYSDIVVLNSGSQDMSILLGYGNGSVANQLFYKPLPGTQAMAIADLNKDSILDIVVSVNYQSIRILLGLGNCSFLDTAAFEAGVHPFYIGIDDLNNDTILDIIVINLSTNDMTVLLGIGNGSFTNRATYAFGSTPGKAIIADVNNDNILDIVVMSSSSSGISIFFGYGDGRFADQFIQNINSHPIYITLNDYNNDSNLDLIVIGAADMNSRIDVLLQYNRGYLFNKMTYVSADAARLRYIDTHDVNNDTHLDIIAANYGSNNIGLLFGHGNGTFNKQTIIDTGLNSHPSSVTINDYDGDKQLDIAVFNYDSKNLHILNNDGQEIKYTATIKDIVFNSTPSIITANDLKRRSTRISNFFHIGQNMGVNRFWI</sequence>
<dbReference type="EMBL" id="CAJNOR010001629">
    <property type="protein sequence ID" value="CAF1174947.1"/>
    <property type="molecule type" value="Genomic_DNA"/>
</dbReference>
<proteinExistence type="predicted"/>
<dbReference type="Gene3D" id="2.130.10.130">
    <property type="entry name" value="Integrin alpha, N-terminal"/>
    <property type="match status" value="1"/>
</dbReference>
<dbReference type="InterPro" id="IPR013517">
    <property type="entry name" value="FG-GAP"/>
</dbReference>
<dbReference type="SUPFAM" id="SSF69318">
    <property type="entry name" value="Integrin alpha N-terminal domain"/>
    <property type="match status" value="3"/>
</dbReference>
<evidence type="ECO:0000256" key="1">
    <source>
        <dbReference type="ARBA" id="ARBA00022729"/>
    </source>
</evidence>
<dbReference type="PANTHER" id="PTHR46580">
    <property type="entry name" value="SENSOR KINASE-RELATED"/>
    <property type="match status" value="1"/>
</dbReference>
<feature type="transmembrane region" description="Helical" evidence="2">
    <location>
        <begin position="35"/>
        <end position="56"/>
    </location>
</feature>